<dbReference type="CDD" id="cd16894">
    <property type="entry name" value="MltD-like"/>
    <property type="match status" value="1"/>
</dbReference>
<keyword evidence="2" id="KW-0732">Signal</keyword>
<dbReference type="RefSeq" id="WP_014545092.1">
    <property type="nucleotide sequence ID" value="NC_013410.1"/>
</dbReference>
<dbReference type="OrthoDB" id="9815002at2"/>
<feature type="domain" description="LysM" evidence="3">
    <location>
        <begin position="741"/>
        <end position="784"/>
    </location>
</feature>
<dbReference type="HOGENOM" id="CLU_354424_0_0_0"/>
<feature type="chain" id="PRO_5003000335" evidence="2">
    <location>
        <begin position="28"/>
        <end position="792"/>
    </location>
</feature>
<protein>
    <submittedName>
        <fullName evidence="4">Lytic transglycosylase catalytic</fullName>
    </submittedName>
    <submittedName>
        <fullName evidence="5">Putative membrane-bound lytic murein transglycosylase D</fullName>
    </submittedName>
</protein>
<dbReference type="PANTHER" id="PTHR33734">
    <property type="entry name" value="LYSM DOMAIN-CONTAINING GPI-ANCHORED PROTEIN 2"/>
    <property type="match status" value="1"/>
</dbReference>
<dbReference type="PANTHER" id="PTHR33734:SF22">
    <property type="entry name" value="MEMBRANE-BOUND LYTIC MUREIN TRANSGLYCOSYLASE D"/>
    <property type="match status" value="1"/>
</dbReference>
<dbReference type="PROSITE" id="PS51257">
    <property type="entry name" value="PROKAR_LIPOPROTEIN"/>
    <property type="match status" value="1"/>
</dbReference>
<feature type="domain" description="LysM" evidence="3">
    <location>
        <begin position="509"/>
        <end position="553"/>
    </location>
</feature>
<reference evidence="5" key="3">
    <citation type="submission" date="2010-08" db="EMBL/GenBank/DDBJ databases">
        <authorList>
            <person name="Durkin A.S."/>
            <person name="Nelson K.E."/>
            <person name="Morrison M."/>
            <person name="Forsberg C.W."/>
            <person name="Wilson D.B."/>
            <person name="Russell J.B."/>
            <person name="Cann I.K.O."/>
            <person name="Mackie R.I."/>
            <person name="White B.A."/>
        </authorList>
    </citation>
    <scope>NUCLEOTIDE SEQUENCE</scope>
    <source>
        <strain evidence="5">S85</strain>
    </source>
</reference>
<dbReference type="CAZy" id="GH23">
    <property type="family name" value="Glycoside Hydrolase Family 23"/>
</dbReference>
<dbReference type="eggNOG" id="COG1388">
    <property type="taxonomic scope" value="Bacteria"/>
</dbReference>
<dbReference type="EMBL" id="CP001792">
    <property type="protein sequence ID" value="ACX76568.1"/>
    <property type="molecule type" value="Genomic_DNA"/>
</dbReference>
<evidence type="ECO:0000259" key="3">
    <source>
        <dbReference type="PROSITE" id="PS51782"/>
    </source>
</evidence>
<proteinExistence type="predicted"/>
<dbReference type="CAZy" id="CBM50">
    <property type="family name" value="Carbohydrate-Binding Module Family 50"/>
</dbReference>
<keyword evidence="7" id="KW-1185">Reference proteome</keyword>
<dbReference type="SMART" id="SM00257">
    <property type="entry name" value="LysM"/>
    <property type="match status" value="5"/>
</dbReference>
<dbReference type="SUPFAM" id="SSF54106">
    <property type="entry name" value="LysM domain"/>
    <property type="match status" value="5"/>
</dbReference>
<dbReference type="CDD" id="cd00118">
    <property type="entry name" value="LysM"/>
    <property type="match status" value="5"/>
</dbReference>
<dbReference type="KEGG" id="fsu:Fisuc_2988"/>
<dbReference type="InterPro" id="IPR018392">
    <property type="entry name" value="LysM"/>
</dbReference>
<reference evidence="6" key="2">
    <citation type="submission" date="2010-08" db="EMBL/GenBank/DDBJ databases">
        <title>Complete sequence of Fibrobacter succinogenes subsp. succinogenes S85.</title>
        <authorList>
            <person name="Durkin A.S."/>
            <person name="Nelson K.E."/>
            <person name="Morrison M."/>
            <person name="Forsberg C.W."/>
            <person name="Wilson D.B."/>
            <person name="Russell J.B."/>
            <person name="Cann I.K.O."/>
            <person name="Mackie R.I."/>
            <person name="White B.A."/>
        </authorList>
    </citation>
    <scope>NUCLEOTIDE SEQUENCE [LARGE SCALE GENOMIC DNA]</scope>
    <source>
        <strain evidence="6">ATCC 19169 / S85</strain>
    </source>
</reference>
<dbReference type="Gene3D" id="1.10.530.10">
    <property type="match status" value="1"/>
</dbReference>
<dbReference type="Proteomes" id="UP000001497">
    <property type="component" value="Chromosome"/>
</dbReference>
<feature type="domain" description="LysM" evidence="3">
    <location>
        <begin position="681"/>
        <end position="725"/>
    </location>
</feature>
<dbReference type="InterPro" id="IPR036779">
    <property type="entry name" value="LysM_dom_sf"/>
</dbReference>
<dbReference type="EMBL" id="CP002158">
    <property type="protein sequence ID" value="ADL26972.1"/>
    <property type="molecule type" value="Genomic_DNA"/>
</dbReference>
<dbReference type="AlphaFoldDB" id="C9RPN6"/>
<dbReference type="Gene3D" id="3.10.350.10">
    <property type="entry name" value="LysM domain"/>
    <property type="match status" value="5"/>
</dbReference>
<accession>C9RPN6</accession>
<evidence type="ECO:0000256" key="2">
    <source>
        <dbReference type="SAM" id="SignalP"/>
    </source>
</evidence>
<dbReference type="GO" id="GO:0008932">
    <property type="term" value="F:lytic endotransglycosylase activity"/>
    <property type="evidence" value="ECO:0007669"/>
    <property type="project" value="TreeGrafter"/>
</dbReference>
<dbReference type="PROSITE" id="PS51782">
    <property type="entry name" value="LYSM"/>
    <property type="match status" value="5"/>
</dbReference>
<organism evidence="5 6">
    <name type="scientific">Fibrobacter succinogenes (strain ATCC 19169 / S85)</name>
    <dbReference type="NCBI Taxonomy" id="59374"/>
    <lineage>
        <taxon>Bacteria</taxon>
        <taxon>Pseudomonadati</taxon>
        <taxon>Fibrobacterota</taxon>
        <taxon>Fibrobacteria</taxon>
        <taxon>Fibrobacterales</taxon>
        <taxon>Fibrobacteraceae</taxon>
        <taxon>Fibrobacter</taxon>
    </lineage>
</organism>
<dbReference type="InterPro" id="IPR008258">
    <property type="entry name" value="Transglycosylase_SLT_dom_1"/>
</dbReference>
<feature type="domain" description="LysM" evidence="3">
    <location>
        <begin position="574"/>
        <end position="617"/>
    </location>
</feature>
<dbReference type="eggNOG" id="COG0741">
    <property type="taxonomic scope" value="Bacteria"/>
</dbReference>
<evidence type="ECO:0000256" key="1">
    <source>
        <dbReference type="SAM" id="MobiDB-lite"/>
    </source>
</evidence>
<reference evidence="4 7" key="1">
    <citation type="submission" date="2009-10" db="EMBL/GenBank/DDBJ databases">
        <title>Complete sequence of Fibrobacter succinogenes subsp. succinogenes S85.</title>
        <authorList>
            <consortium name="US DOE Joint Genome Institute"/>
            <person name="Lucas S."/>
            <person name="Copeland A."/>
            <person name="Lapidus A."/>
            <person name="Glavina del Rio T."/>
            <person name="Tice H."/>
            <person name="Bruce D."/>
            <person name="Goodwin L."/>
            <person name="Pitluck S."/>
            <person name="Chertkov O."/>
            <person name="Detter J.C."/>
            <person name="Han C."/>
            <person name="Tapia R."/>
            <person name="Larimer F."/>
            <person name="Land M."/>
            <person name="Hauser L."/>
            <person name="Kyrpides N."/>
            <person name="Mikhailova N."/>
            <person name="Weimer P.J."/>
            <person name="Stevenson D.M."/>
            <person name="Boyum J."/>
            <person name="Brumm P.I."/>
            <person name="Mead D."/>
        </authorList>
    </citation>
    <scope>NUCLEOTIDE SEQUENCE [LARGE SCALE GENOMIC DNA]</scope>
    <source>
        <strain evidence="7">ATCC 19169 / S85</strain>
        <strain evidence="4">S85</strain>
    </source>
</reference>
<feature type="signal peptide" evidence="2">
    <location>
        <begin position="1"/>
        <end position="27"/>
    </location>
</feature>
<evidence type="ECO:0000313" key="7">
    <source>
        <dbReference type="Proteomes" id="UP000001497"/>
    </source>
</evidence>
<feature type="region of interest" description="Disordered" evidence="1">
    <location>
        <begin position="631"/>
        <end position="674"/>
    </location>
</feature>
<feature type="domain" description="LysM" evidence="3">
    <location>
        <begin position="448"/>
        <end position="491"/>
    </location>
</feature>
<evidence type="ECO:0000313" key="4">
    <source>
        <dbReference type="EMBL" id="ACX76568.1"/>
    </source>
</evidence>
<evidence type="ECO:0000313" key="6">
    <source>
        <dbReference type="Proteomes" id="UP000000517"/>
    </source>
</evidence>
<sequence length="792" mass="89217">MIWSNKFVRLGLALAFLILTACAPKQAKLAASSQGKPIQLEKVSIDVPGPNPGKEVVGDSTRPSWVYYQYGLQAIDNNQWAVSKHYLEESLRLLVTEKYDSTKSKLTRSEDSIYKMQMPVRIVQALEDVYPNLAEQEGSDSTSTDSLSIDGVDAYDENAADSASMRVIENFLDTVDAGRFSLPIRFNERVMQEIYYMTTSARGFITRSLSRKTAYDSLIYSKLAQKRMPRDLIYLALVESGFNVKAYSRAKAAGMWQFIPETGIRYGLEVDFWVDMRRNPEMATEAALSYLSTLYAEFGDWLLSMAAYNCGEGRIRRLIREKKADSTWGNRPVTYWDLQLPQETMHYVPRILAAMVIGHYPEHYDVSVTKHQLAPYDTVTVYDSFSMDEISKFLKVPEDTLRTLNMELTMWCTPPNRDAYLLRLPYGTRAAFVQNYDRMEKNGFSSWKQHKVRKGESLGAIAQQYGVRVAEIQRANDLKKTKLKPGRTLLIPIKVAPRRSTGKKPTKVRTYVVQLGDNLGSISRRFGVSQESLRVWNNIETGYNVKKGDTIYVSKPDLKPTSFIQQRVALKKGEKYVVKAGDTYAQIAKKYKVPVFLLLQANQGFTKRLTIGDSLVIPAYVRPLRRMSGAVDDGVPEVEPSKSNEPVTDSKKSSKTAKKTAEKTPEPATKTSKKAPVNTTIIYTVEPGDNLFAISKKFSTTVAAIRDMNEMGNSSNIKVGQKLKIPGSAAPAPSAPKVEEITHVVKKGEGLWDISRQYGVTIEDIVKWNGLKDTKIKINEKLKIKTTKKIKK</sequence>
<dbReference type="SUPFAM" id="SSF53955">
    <property type="entry name" value="Lysozyme-like"/>
    <property type="match status" value="1"/>
</dbReference>
<dbReference type="PATRIC" id="fig|59374.8.peg.247"/>
<evidence type="ECO:0000313" key="5">
    <source>
        <dbReference type="EMBL" id="ADL26972.1"/>
    </source>
</evidence>
<dbReference type="Proteomes" id="UP000000517">
    <property type="component" value="Chromosome"/>
</dbReference>
<dbReference type="KEGG" id="fsc:FSU_0253"/>
<dbReference type="STRING" id="59374.FSU_0253"/>
<gene>
    <name evidence="4" type="ordered locus">Fisuc_2988</name>
    <name evidence="5" type="ordered locus">FSU_0253</name>
</gene>
<dbReference type="InterPro" id="IPR023346">
    <property type="entry name" value="Lysozyme-like_dom_sf"/>
</dbReference>
<name>C9RPN6_FIBSS</name>
<dbReference type="Pfam" id="PF01464">
    <property type="entry name" value="SLT"/>
    <property type="match status" value="1"/>
</dbReference>
<dbReference type="Pfam" id="PF01476">
    <property type="entry name" value="LysM"/>
    <property type="match status" value="5"/>
</dbReference>